<feature type="transmembrane region" description="Helical" evidence="7">
    <location>
        <begin position="20"/>
        <end position="37"/>
    </location>
</feature>
<evidence type="ECO:0000256" key="2">
    <source>
        <dbReference type="ARBA" id="ARBA00022475"/>
    </source>
</evidence>
<dbReference type="RefSeq" id="WP_131895120.1">
    <property type="nucleotide sequence ID" value="NZ_SMKZ01000016.1"/>
</dbReference>
<evidence type="ECO:0000256" key="6">
    <source>
        <dbReference type="SAM" id="MobiDB-lite"/>
    </source>
</evidence>
<reference evidence="8 9" key="1">
    <citation type="submission" date="2019-03" db="EMBL/GenBank/DDBJ databases">
        <title>Draft genome sequences of novel Actinobacteria.</title>
        <authorList>
            <person name="Sahin N."/>
            <person name="Ay H."/>
            <person name="Saygin H."/>
        </authorList>
    </citation>
    <scope>NUCLEOTIDE SEQUENCE [LARGE SCALE GENOMIC DNA]</scope>
    <source>
        <strain evidence="8 9">5K138</strain>
    </source>
</reference>
<evidence type="ECO:0000256" key="5">
    <source>
        <dbReference type="ARBA" id="ARBA00023136"/>
    </source>
</evidence>
<feature type="transmembrane region" description="Helical" evidence="7">
    <location>
        <begin position="79"/>
        <end position="101"/>
    </location>
</feature>
<organism evidence="8 9">
    <name type="scientific">Jiangella asiatica</name>
    <dbReference type="NCBI Taxonomy" id="2530372"/>
    <lineage>
        <taxon>Bacteria</taxon>
        <taxon>Bacillati</taxon>
        <taxon>Actinomycetota</taxon>
        <taxon>Actinomycetes</taxon>
        <taxon>Jiangellales</taxon>
        <taxon>Jiangellaceae</taxon>
        <taxon>Jiangella</taxon>
    </lineage>
</organism>
<comment type="subcellular location">
    <subcellularLocation>
        <location evidence="1">Cell membrane</location>
        <topology evidence="1">Multi-pass membrane protein</topology>
    </subcellularLocation>
</comment>
<feature type="transmembrane region" description="Helical" evidence="7">
    <location>
        <begin position="395"/>
        <end position="415"/>
    </location>
</feature>
<evidence type="ECO:0008006" key="10">
    <source>
        <dbReference type="Google" id="ProtNLM"/>
    </source>
</evidence>
<feature type="transmembrane region" description="Helical" evidence="7">
    <location>
        <begin position="121"/>
        <end position="145"/>
    </location>
</feature>
<dbReference type="EMBL" id="SMKZ01000016">
    <property type="protein sequence ID" value="TDE09900.1"/>
    <property type="molecule type" value="Genomic_DNA"/>
</dbReference>
<feature type="transmembrane region" description="Helical" evidence="7">
    <location>
        <begin position="665"/>
        <end position="688"/>
    </location>
</feature>
<feature type="compositionally biased region" description="Basic and acidic residues" evidence="6">
    <location>
        <begin position="724"/>
        <end position="733"/>
    </location>
</feature>
<dbReference type="InterPro" id="IPR043428">
    <property type="entry name" value="LivM-like"/>
</dbReference>
<dbReference type="GO" id="GO:0015658">
    <property type="term" value="F:branched-chain amino acid transmembrane transporter activity"/>
    <property type="evidence" value="ECO:0007669"/>
    <property type="project" value="InterPro"/>
</dbReference>
<evidence type="ECO:0000256" key="1">
    <source>
        <dbReference type="ARBA" id="ARBA00004651"/>
    </source>
</evidence>
<feature type="transmembrane region" description="Helical" evidence="7">
    <location>
        <begin position="43"/>
        <end position="67"/>
    </location>
</feature>
<feature type="transmembrane region" description="Helical" evidence="7">
    <location>
        <begin position="152"/>
        <end position="170"/>
    </location>
</feature>
<dbReference type="AlphaFoldDB" id="A0A4R5DD33"/>
<keyword evidence="3 7" id="KW-0812">Transmembrane</keyword>
<sequence>MSRAGEALPSARAALAAAPYRGELAALVVLLLVAVLAGDGLPLGIASIGVVNGFVILLHAIAVILVYRTGRFVNFAQIQIGLVGAALYTSLMQGGLLVRVFDSACGSCIGPDPSQTVQVVNFALAVVLGLAASVLISIICYGLVVQRFARQSPLILTIATVFFAQILMAFQSQIGTWLTTEDQRDLERVNPLAASPPPWTLDIAIDPARIRLDGILTIATGLVAVVAIAAYLRYGSAGIAIRAAADNQPRARTLGINTTGVTARVWVLVGLLSGAAGILTAFSSGASGGAESEVVVLPVRTLVLVLAVAVVARFASLGMAALAAAVLGIVQESAVWSLSSTAPLEAGFVVIVGALLLLQRRRDSRADVVTAAGWQGAREPRPIPRELRGVPVVRGWVRGGGVIVAVVVLGLPWVLSPSDTNVLSVHLAYVLVAVSLLVLTGWAGQVSLGQFGFAAVGAWVTAVLELNLLVALPVAGLAGAAAAVVIGLPALKLRGLNLAIMTLAFAVSVTTVFLSADYLGEHLPQAMPAMSLFGLDLSGQRAMYYVTAVVLAAGLAAVAGLRRSRTGRALIAARDNEATVQSYGINLLRTRLTAFAFSGFLAAAAGAILAYLLGGVTPGAFAPEVSITLFAFAVIGGLGGLLGPVLGMLYLAVLTLFGADQLVQLIGSGLVGLLVLAALPGGIAQALYDARDAMLRRVAARQRIVVPSLFADRDPNAPPDQAPLDERRSRDRFLPTRFEPDGQWALRRYGTNDPASRERIGG</sequence>
<dbReference type="Pfam" id="PF02653">
    <property type="entry name" value="BPD_transp_2"/>
    <property type="match status" value="2"/>
</dbReference>
<dbReference type="PANTHER" id="PTHR30482">
    <property type="entry name" value="HIGH-AFFINITY BRANCHED-CHAIN AMINO ACID TRANSPORT SYSTEM PERMEASE"/>
    <property type="match status" value="1"/>
</dbReference>
<dbReference type="InterPro" id="IPR001851">
    <property type="entry name" value="ABC_transp_permease"/>
</dbReference>
<accession>A0A4R5DD33</accession>
<dbReference type="InParanoid" id="A0A4R5DD33"/>
<feature type="transmembrane region" description="Helical" evidence="7">
    <location>
        <begin position="498"/>
        <end position="520"/>
    </location>
</feature>
<dbReference type="Proteomes" id="UP000294739">
    <property type="component" value="Unassembled WGS sequence"/>
</dbReference>
<keyword evidence="5 7" id="KW-0472">Membrane</keyword>
<keyword evidence="4 7" id="KW-1133">Transmembrane helix</keyword>
<feature type="transmembrane region" description="Helical" evidence="7">
    <location>
        <begin position="214"/>
        <end position="232"/>
    </location>
</feature>
<proteinExistence type="predicted"/>
<evidence type="ECO:0000256" key="3">
    <source>
        <dbReference type="ARBA" id="ARBA00022692"/>
    </source>
</evidence>
<feature type="transmembrane region" description="Helical" evidence="7">
    <location>
        <begin position="625"/>
        <end position="653"/>
    </location>
</feature>
<dbReference type="GO" id="GO:0005886">
    <property type="term" value="C:plasma membrane"/>
    <property type="evidence" value="ECO:0007669"/>
    <property type="project" value="UniProtKB-SubCell"/>
</dbReference>
<evidence type="ECO:0000256" key="7">
    <source>
        <dbReference type="SAM" id="Phobius"/>
    </source>
</evidence>
<dbReference type="CDD" id="cd06582">
    <property type="entry name" value="TM_PBP1_LivH_like"/>
    <property type="match status" value="1"/>
</dbReference>
<name>A0A4R5DD33_9ACTN</name>
<keyword evidence="9" id="KW-1185">Reference proteome</keyword>
<feature type="region of interest" description="Disordered" evidence="6">
    <location>
        <begin position="712"/>
        <end position="733"/>
    </location>
</feature>
<feature type="transmembrane region" description="Helical" evidence="7">
    <location>
        <begin position="470"/>
        <end position="491"/>
    </location>
</feature>
<keyword evidence="2" id="KW-1003">Cell membrane</keyword>
<feature type="transmembrane region" description="Helical" evidence="7">
    <location>
        <begin position="336"/>
        <end position="358"/>
    </location>
</feature>
<feature type="transmembrane region" description="Helical" evidence="7">
    <location>
        <begin position="592"/>
        <end position="613"/>
    </location>
</feature>
<feature type="transmembrane region" description="Helical" evidence="7">
    <location>
        <begin position="542"/>
        <end position="561"/>
    </location>
</feature>
<evidence type="ECO:0000313" key="9">
    <source>
        <dbReference type="Proteomes" id="UP000294739"/>
    </source>
</evidence>
<dbReference type="PANTHER" id="PTHR30482:SF20">
    <property type="entry name" value="HIGH-AFFINITY BRANCHED-CHAIN AMINO ACID TRANSPORT SYSTEM PERMEASE PROTEIN LIVM"/>
    <property type="match status" value="1"/>
</dbReference>
<feature type="transmembrane region" description="Helical" evidence="7">
    <location>
        <begin position="302"/>
        <end position="330"/>
    </location>
</feature>
<dbReference type="CDD" id="cd06581">
    <property type="entry name" value="TM_PBP1_LivM_like"/>
    <property type="match status" value="1"/>
</dbReference>
<evidence type="ECO:0000256" key="4">
    <source>
        <dbReference type="ARBA" id="ARBA00022989"/>
    </source>
</evidence>
<comment type="caution">
    <text evidence="8">The sequence shown here is derived from an EMBL/GenBank/DDBJ whole genome shotgun (WGS) entry which is preliminary data.</text>
</comment>
<dbReference type="OrthoDB" id="9814461at2"/>
<feature type="transmembrane region" description="Helical" evidence="7">
    <location>
        <begin position="421"/>
        <end position="439"/>
    </location>
</feature>
<evidence type="ECO:0000313" key="8">
    <source>
        <dbReference type="EMBL" id="TDE09900.1"/>
    </source>
</evidence>
<gene>
    <name evidence="8" type="ORF">E1269_13065</name>
</gene>
<protein>
    <recommendedName>
        <fullName evidence="10">ABC transporter permease</fullName>
    </recommendedName>
</protein>